<dbReference type="GeneID" id="302994524"/>
<dbReference type="PANTHER" id="PTHR37841">
    <property type="entry name" value="GLR2918 PROTEIN"/>
    <property type="match status" value="1"/>
</dbReference>
<evidence type="ECO:0000313" key="2">
    <source>
        <dbReference type="EMBL" id="TFH83309.1"/>
    </source>
</evidence>
<keyword evidence="3" id="KW-1185">Reference proteome</keyword>
<organism evidence="2 3">
    <name type="scientific">Segatella hominis</name>
    <dbReference type="NCBI Taxonomy" id="2518605"/>
    <lineage>
        <taxon>Bacteria</taxon>
        <taxon>Pseudomonadati</taxon>
        <taxon>Bacteroidota</taxon>
        <taxon>Bacteroidia</taxon>
        <taxon>Bacteroidales</taxon>
        <taxon>Prevotellaceae</taxon>
        <taxon>Segatella</taxon>
    </lineage>
</organism>
<dbReference type="EMBL" id="SGVY01000007">
    <property type="protein sequence ID" value="TFH83309.1"/>
    <property type="molecule type" value="Genomic_DNA"/>
</dbReference>
<dbReference type="AlphaFoldDB" id="A0A4Y8VRT8"/>
<name>A0A4Y8VRT8_9BACT</name>
<evidence type="ECO:0000256" key="1">
    <source>
        <dbReference type="SAM" id="Phobius"/>
    </source>
</evidence>
<dbReference type="RefSeq" id="WP_134842908.1">
    <property type="nucleotide sequence ID" value="NZ_SGVY01000007.1"/>
</dbReference>
<reference evidence="2 3" key="1">
    <citation type="submission" date="2019-02" db="EMBL/GenBank/DDBJ databases">
        <title>Draft Genome Sequence of the Prevotella sp. BCRC 81118, Isolated from Human Feces.</title>
        <authorList>
            <person name="Huang C.-H."/>
        </authorList>
    </citation>
    <scope>NUCLEOTIDE SEQUENCE [LARGE SCALE GENOMIC DNA]</scope>
    <source>
        <strain evidence="2 3">BCRC 81118</strain>
    </source>
</reference>
<comment type="caution">
    <text evidence="2">The sequence shown here is derived from an EMBL/GenBank/DDBJ whole genome shotgun (WGS) entry which is preliminary data.</text>
</comment>
<protein>
    <submittedName>
        <fullName evidence="2">WG repeat-containing protein</fullName>
    </submittedName>
</protein>
<proteinExistence type="predicted"/>
<keyword evidence="1" id="KW-0812">Transmembrane</keyword>
<gene>
    <name evidence="2" type="ORF">EXN75_04330</name>
</gene>
<evidence type="ECO:0000313" key="3">
    <source>
        <dbReference type="Proteomes" id="UP000297872"/>
    </source>
</evidence>
<keyword evidence="1" id="KW-0472">Membrane</keyword>
<feature type="transmembrane region" description="Helical" evidence="1">
    <location>
        <begin position="45"/>
        <end position="70"/>
    </location>
</feature>
<dbReference type="OrthoDB" id="1050120at2"/>
<sequence>MEKRKRTLKRTIVLFWKGLTGIIAATAEWFTVILGMKDESEYGKFIRRVVGGCFAFIMFVFACAGGNALYEFVYKKVNAAKYLDESYYDSQYLSRNATYYSRAYETDGYVETRDGKKTVKGIHWISKPLGDDSLVCYSNGDARGYFNMLTGEIAIKPQYKHAWVFSDGLASVDDNGMIKFIDSKGNVVIDLNIPYITGAEGYVFHNGHCVIHNNKRDKFGLIDKKGNWMLKAEYDAISPKDSFFVVSKGGMQSVLTENLKPILPFMKADLWISGNSITATMKDHTLRKYNLQGELIDDFLISNVDRLLYDTDEIRYTTAKNYDDEGNLTGETAEAEPTPYQKTASCKKYEAELGWYGLMSPSGKIITPPRYCDITAIGYDLYLCKTDDIRGEVLNGKGVRVR</sequence>
<dbReference type="InterPro" id="IPR032774">
    <property type="entry name" value="WG_beta_rep"/>
</dbReference>
<dbReference type="PANTHER" id="PTHR37841:SF1">
    <property type="entry name" value="DUF3298 DOMAIN-CONTAINING PROTEIN"/>
    <property type="match status" value="1"/>
</dbReference>
<feature type="transmembrane region" description="Helical" evidence="1">
    <location>
        <begin position="12"/>
        <end position="33"/>
    </location>
</feature>
<dbReference type="Proteomes" id="UP000297872">
    <property type="component" value="Unassembled WGS sequence"/>
</dbReference>
<keyword evidence="1" id="KW-1133">Transmembrane helix</keyword>
<accession>A0A4Y8VRT8</accession>
<dbReference type="Pfam" id="PF14903">
    <property type="entry name" value="WG_beta_rep"/>
    <property type="match status" value="3"/>
</dbReference>